<organism evidence="3 4">
    <name type="scientific">Clostridium colicanis DSM 13634</name>
    <dbReference type="NCBI Taxonomy" id="1121305"/>
    <lineage>
        <taxon>Bacteria</taxon>
        <taxon>Bacillati</taxon>
        <taxon>Bacillota</taxon>
        <taxon>Clostridia</taxon>
        <taxon>Eubacteriales</taxon>
        <taxon>Clostridiaceae</taxon>
        <taxon>Clostridium</taxon>
    </lineage>
</organism>
<dbReference type="STRING" id="1121305.CLCOL_13280"/>
<proteinExistence type="predicted"/>
<name>A0A151ANI4_9CLOT</name>
<dbReference type="InterPro" id="IPR044946">
    <property type="entry name" value="Restrct_endonuc_typeI_TRD_sf"/>
</dbReference>
<gene>
    <name evidence="3" type="ORF">CLCOL_13280</name>
</gene>
<dbReference type="GO" id="GO:0003677">
    <property type="term" value="F:DNA binding"/>
    <property type="evidence" value="ECO:0007669"/>
    <property type="project" value="UniProtKB-KW"/>
</dbReference>
<comment type="caution">
    <text evidence="3">The sequence shown here is derived from an EMBL/GenBank/DDBJ whole genome shotgun (WGS) entry which is preliminary data.</text>
</comment>
<dbReference type="GO" id="GO:0009307">
    <property type="term" value="P:DNA restriction-modification system"/>
    <property type="evidence" value="ECO:0007669"/>
    <property type="project" value="UniProtKB-KW"/>
</dbReference>
<protein>
    <submittedName>
        <fullName evidence="3">Uncharacterized protein</fullName>
    </submittedName>
</protein>
<dbReference type="Proteomes" id="UP000075374">
    <property type="component" value="Unassembled WGS sequence"/>
</dbReference>
<keyword evidence="2" id="KW-0238">DNA-binding</keyword>
<sequence>MQDEYFSKQIASVDNTGYKIVRKGEFTYRSMSDDGHFVFNRLDDYEAGIVSPAYVVFRTKGVNSDFFKEFINSNMYHQK</sequence>
<dbReference type="AlphaFoldDB" id="A0A151ANI4"/>
<evidence type="ECO:0000256" key="1">
    <source>
        <dbReference type="ARBA" id="ARBA00022747"/>
    </source>
</evidence>
<keyword evidence="4" id="KW-1185">Reference proteome</keyword>
<evidence type="ECO:0000256" key="2">
    <source>
        <dbReference type="ARBA" id="ARBA00023125"/>
    </source>
</evidence>
<keyword evidence="1" id="KW-0680">Restriction system</keyword>
<dbReference type="SUPFAM" id="SSF116734">
    <property type="entry name" value="DNA methylase specificity domain"/>
    <property type="match status" value="1"/>
</dbReference>
<dbReference type="EMBL" id="LTBB01000005">
    <property type="protein sequence ID" value="KYH29191.1"/>
    <property type="molecule type" value="Genomic_DNA"/>
</dbReference>
<accession>A0A151ANI4</accession>
<reference evidence="3 4" key="1">
    <citation type="submission" date="2016-02" db="EMBL/GenBank/DDBJ databases">
        <title>Genome sequence of Clostridium colicanis DSM 13634.</title>
        <authorList>
            <person name="Poehlein A."/>
            <person name="Daniel R."/>
        </authorList>
    </citation>
    <scope>NUCLEOTIDE SEQUENCE [LARGE SCALE GENOMIC DNA]</scope>
    <source>
        <strain evidence="3 4">DSM 13634</strain>
    </source>
</reference>
<evidence type="ECO:0000313" key="3">
    <source>
        <dbReference type="EMBL" id="KYH29191.1"/>
    </source>
</evidence>
<dbReference type="Gene3D" id="3.90.220.20">
    <property type="entry name" value="DNA methylase specificity domains"/>
    <property type="match status" value="1"/>
</dbReference>
<dbReference type="PATRIC" id="fig|1121305.3.peg.1333"/>
<evidence type="ECO:0000313" key="4">
    <source>
        <dbReference type="Proteomes" id="UP000075374"/>
    </source>
</evidence>